<reference evidence="7" key="2">
    <citation type="submission" date="2020-09" db="EMBL/GenBank/DDBJ databases">
        <authorList>
            <person name="Sun Q."/>
            <person name="Kim S."/>
        </authorList>
    </citation>
    <scope>NUCLEOTIDE SEQUENCE</scope>
    <source>
        <strain evidence="7">KCTC 42249</strain>
    </source>
</reference>
<dbReference type="PANTHER" id="PTHR43026">
    <property type="entry name" value="2-HYDROXYACID DEHYDROGENASE HOMOLOG 1-RELATED"/>
    <property type="match status" value="1"/>
</dbReference>
<evidence type="ECO:0000313" key="8">
    <source>
        <dbReference type="Proteomes" id="UP000630142"/>
    </source>
</evidence>
<dbReference type="Gene3D" id="3.40.50.720">
    <property type="entry name" value="NAD(P)-binding Rossmann-like Domain"/>
    <property type="match status" value="2"/>
</dbReference>
<dbReference type="InterPro" id="IPR058205">
    <property type="entry name" value="D-LDH-like"/>
</dbReference>
<reference evidence="7" key="1">
    <citation type="journal article" date="2014" name="Int. J. Syst. Evol. Microbiol.">
        <title>Complete genome sequence of Corynebacterium casei LMG S-19264T (=DSM 44701T), isolated from a smear-ripened cheese.</title>
        <authorList>
            <consortium name="US DOE Joint Genome Institute (JGI-PGF)"/>
            <person name="Walter F."/>
            <person name="Albersmeier A."/>
            <person name="Kalinowski J."/>
            <person name="Ruckert C."/>
        </authorList>
    </citation>
    <scope>NUCLEOTIDE SEQUENCE</scope>
    <source>
        <strain evidence="7">KCTC 42249</strain>
    </source>
</reference>
<dbReference type="Pfam" id="PF00389">
    <property type="entry name" value="2-Hacid_dh"/>
    <property type="match status" value="1"/>
</dbReference>
<evidence type="ECO:0000259" key="6">
    <source>
        <dbReference type="Pfam" id="PF02826"/>
    </source>
</evidence>
<dbReference type="Pfam" id="PF02826">
    <property type="entry name" value="2-Hacid_dh_C"/>
    <property type="match status" value="1"/>
</dbReference>
<dbReference type="EMBL" id="BMZQ01000007">
    <property type="protein sequence ID" value="GHD24285.1"/>
    <property type="molecule type" value="Genomic_DNA"/>
</dbReference>
<dbReference type="InterPro" id="IPR029753">
    <property type="entry name" value="D-isomer_DH_CS"/>
</dbReference>
<accession>A0A8J3GMG8</accession>
<dbReference type="InterPro" id="IPR006140">
    <property type="entry name" value="D-isomer_DH_NAD-bd"/>
</dbReference>
<evidence type="ECO:0000256" key="3">
    <source>
        <dbReference type="ARBA" id="ARBA00023027"/>
    </source>
</evidence>
<evidence type="ECO:0000313" key="7">
    <source>
        <dbReference type="EMBL" id="GHD24285.1"/>
    </source>
</evidence>
<dbReference type="AlphaFoldDB" id="A0A8J3GMG8"/>
<gene>
    <name evidence="7" type="ORF">GCM10016234_40330</name>
</gene>
<dbReference type="PROSITE" id="PS00671">
    <property type="entry name" value="D_2_HYDROXYACID_DH_3"/>
    <property type="match status" value="1"/>
</dbReference>
<name>A0A8J3GMG8_9HYPH</name>
<evidence type="ECO:0000259" key="5">
    <source>
        <dbReference type="Pfam" id="PF00389"/>
    </source>
</evidence>
<dbReference type="GO" id="GO:0051287">
    <property type="term" value="F:NAD binding"/>
    <property type="evidence" value="ECO:0007669"/>
    <property type="project" value="InterPro"/>
</dbReference>
<dbReference type="SUPFAM" id="SSF52283">
    <property type="entry name" value="Formate/glycerate dehydrogenase catalytic domain-like"/>
    <property type="match status" value="1"/>
</dbReference>
<feature type="domain" description="D-isomer specific 2-hydroxyacid dehydrogenase catalytic" evidence="5">
    <location>
        <begin position="4"/>
        <end position="329"/>
    </location>
</feature>
<evidence type="ECO:0000256" key="4">
    <source>
        <dbReference type="RuleBase" id="RU003719"/>
    </source>
</evidence>
<dbReference type="RefSeq" id="WP_189507554.1">
    <property type="nucleotide sequence ID" value="NZ_BMZQ01000007.1"/>
</dbReference>
<keyword evidence="2 4" id="KW-0560">Oxidoreductase</keyword>
<comment type="similarity">
    <text evidence="1 4">Belongs to the D-isomer specific 2-hydroxyacid dehydrogenase family.</text>
</comment>
<dbReference type="PROSITE" id="PS00670">
    <property type="entry name" value="D_2_HYDROXYACID_DH_2"/>
    <property type="match status" value="1"/>
</dbReference>
<dbReference type="InterPro" id="IPR006139">
    <property type="entry name" value="D-isomer_2_OHA_DH_cat_dom"/>
</dbReference>
<sequence>MKTLVFGSKPYDRRFLEAANASRGHALTFFEPRVDEATATLAVGFDAVCVFVNDTVSRRVLEILAECGVKVVALRCAGYNNVDLAAAEDLGIAVVRVPAYSPNAVSEFTVGLVLALDRKIHRAWARVRENNFALEGLIGRNLESRTIGVIGTGRIGALVARAFKLGFGCEVLASDPSPDPELVAEGIRYVEPEVVLRSSDIVSLHCPLTPGTRHLVDAKAIAEAREGILIVNTSRGALIDTRAVIDGLKSGKIGGVALDVYEQEADLFFEDLSSEIIQDDDFQRLLTFPNVLVTGHQAFLTEEALRAIAETTLASLTDFEAGRPLVNRVEAEQVRPPRIETASTKEG</sequence>
<dbReference type="PANTHER" id="PTHR43026:SF1">
    <property type="entry name" value="2-HYDROXYACID DEHYDROGENASE HOMOLOG 1-RELATED"/>
    <property type="match status" value="1"/>
</dbReference>
<comment type="caution">
    <text evidence="7">The sequence shown here is derived from an EMBL/GenBank/DDBJ whole genome shotgun (WGS) entry which is preliminary data.</text>
</comment>
<proteinExistence type="inferred from homology"/>
<keyword evidence="3" id="KW-0520">NAD</keyword>
<protein>
    <submittedName>
        <fullName evidence="7">Lactate dehydrogenase</fullName>
    </submittedName>
</protein>
<evidence type="ECO:0000256" key="1">
    <source>
        <dbReference type="ARBA" id="ARBA00005854"/>
    </source>
</evidence>
<dbReference type="InterPro" id="IPR036291">
    <property type="entry name" value="NAD(P)-bd_dom_sf"/>
</dbReference>
<feature type="domain" description="D-isomer specific 2-hydroxyacid dehydrogenase NAD-binding" evidence="6">
    <location>
        <begin position="110"/>
        <end position="298"/>
    </location>
</feature>
<evidence type="ECO:0000256" key="2">
    <source>
        <dbReference type="ARBA" id="ARBA00023002"/>
    </source>
</evidence>
<dbReference type="SUPFAM" id="SSF51735">
    <property type="entry name" value="NAD(P)-binding Rossmann-fold domains"/>
    <property type="match status" value="1"/>
</dbReference>
<organism evidence="7 8">
    <name type="scientific">Tianweitania populi</name>
    <dbReference type="NCBI Taxonomy" id="1607949"/>
    <lineage>
        <taxon>Bacteria</taxon>
        <taxon>Pseudomonadati</taxon>
        <taxon>Pseudomonadota</taxon>
        <taxon>Alphaproteobacteria</taxon>
        <taxon>Hyphomicrobiales</taxon>
        <taxon>Phyllobacteriaceae</taxon>
        <taxon>Tianweitania</taxon>
    </lineage>
</organism>
<keyword evidence="8" id="KW-1185">Reference proteome</keyword>
<dbReference type="GO" id="GO:0008720">
    <property type="term" value="F:D-lactate dehydrogenase (NAD+) activity"/>
    <property type="evidence" value="ECO:0007669"/>
    <property type="project" value="TreeGrafter"/>
</dbReference>
<dbReference type="CDD" id="cd12183">
    <property type="entry name" value="LDH_like_2"/>
    <property type="match status" value="1"/>
</dbReference>
<dbReference type="Proteomes" id="UP000630142">
    <property type="component" value="Unassembled WGS sequence"/>
</dbReference>